<sequence length="389" mass="41269">MNTPPAERAVERSAACAGGGWGQARNILCIRLDNLGDVLMTTPALRALKQSAPGRRLSLLCSPSGARLAPHLDCVDEVLPYQAPWMKNTRGADPAPDLAMIETLRAARFDAAAIFTVYSQSALPAALMCMLAGIPRILAHARENPYRLLTHWIKDDTPLDGGRHETRRQLDLAASVGAACDDESLAFALRAEDRQGARDRLARHGIGAGERFVVVHPGATAPSRRYPPERFAVAVRLLSKQMRVVLTGDAGERELAGHVDVLAGRRAVNLAGQLALGELGALLADAEVLVSNNSGPVHIAAAVGTPVADLYALTNPQHAPWGVAHRLLNQDVPCKYCYRSICPEGHHACLAGVEPATVAAAAFELAGARRRSSSDSSSPPPGHARRAAA</sequence>
<reference evidence="4 5" key="1">
    <citation type="submission" date="2018-10" db="EMBL/GenBank/DDBJ databases">
        <authorList>
            <person name="Criscuolo A."/>
        </authorList>
    </citation>
    <scope>NUCLEOTIDE SEQUENCE [LARGE SCALE GENOMIC DNA]</scope>
    <source>
        <strain evidence="4">DnA1</strain>
    </source>
</reference>
<dbReference type="GO" id="GO:0005829">
    <property type="term" value="C:cytosol"/>
    <property type="evidence" value="ECO:0007669"/>
    <property type="project" value="TreeGrafter"/>
</dbReference>
<dbReference type="GO" id="GO:0009244">
    <property type="term" value="P:lipopolysaccharide core region biosynthetic process"/>
    <property type="evidence" value="ECO:0007669"/>
    <property type="project" value="TreeGrafter"/>
</dbReference>
<evidence type="ECO:0000313" key="4">
    <source>
        <dbReference type="EMBL" id="VCU69975.1"/>
    </source>
</evidence>
<dbReference type="InterPro" id="IPR002201">
    <property type="entry name" value="Glyco_trans_9"/>
</dbReference>
<dbReference type="Pfam" id="PF01075">
    <property type="entry name" value="Glyco_transf_9"/>
    <property type="match status" value="1"/>
</dbReference>
<keyword evidence="5" id="KW-1185">Reference proteome</keyword>
<evidence type="ECO:0000313" key="5">
    <source>
        <dbReference type="Proteomes" id="UP000277294"/>
    </source>
</evidence>
<accession>A0A3P4B494</accession>
<dbReference type="GO" id="GO:0008713">
    <property type="term" value="F:ADP-heptose-lipopolysaccharide heptosyltransferase activity"/>
    <property type="evidence" value="ECO:0007669"/>
    <property type="project" value="TreeGrafter"/>
</dbReference>
<dbReference type="PANTHER" id="PTHR30160">
    <property type="entry name" value="TETRAACYLDISACCHARIDE 4'-KINASE-RELATED"/>
    <property type="match status" value="1"/>
</dbReference>
<evidence type="ECO:0000256" key="2">
    <source>
        <dbReference type="ARBA" id="ARBA00022679"/>
    </source>
</evidence>
<dbReference type="Gene3D" id="3.40.50.2000">
    <property type="entry name" value="Glycogen Phosphorylase B"/>
    <property type="match status" value="2"/>
</dbReference>
<protein>
    <submittedName>
        <fullName evidence="4">Lipopolysaccharide core heptosyltransferase RfaQ</fullName>
        <ecNumber evidence="4">2.-.-.-</ecNumber>
    </submittedName>
</protein>
<dbReference type="RefSeq" id="WP_246013099.1">
    <property type="nucleotide sequence ID" value="NZ_UWPJ01000017.1"/>
</dbReference>
<name>A0A3P4B494_9BURK</name>
<keyword evidence="1" id="KW-0328">Glycosyltransferase</keyword>
<organism evidence="4 5">
    <name type="scientific">Pigmentiphaga humi</name>
    <dbReference type="NCBI Taxonomy" id="2478468"/>
    <lineage>
        <taxon>Bacteria</taxon>
        <taxon>Pseudomonadati</taxon>
        <taxon>Pseudomonadota</taxon>
        <taxon>Betaproteobacteria</taxon>
        <taxon>Burkholderiales</taxon>
        <taxon>Alcaligenaceae</taxon>
        <taxon>Pigmentiphaga</taxon>
    </lineage>
</organism>
<dbReference type="CDD" id="cd03789">
    <property type="entry name" value="GT9_LPS_heptosyltransferase"/>
    <property type="match status" value="1"/>
</dbReference>
<evidence type="ECO:0000256" key="3">
    <source>
        <dbReference type="SAM" id="MobiDB-lite"/>
    </source>
</evidence>
<keyword evidence="2 4" id="KW-0808">Transferase</keyword>
<dbReference type="SUPFAM" id="SSF53756">
    <property type="entry name" value="UDP-Glycosyltransferase/glycogen phosphorylase"/>
    <property type="match status" value="1"/>
</dbReference>
<dbReference type="AlphaFoldDB" id="A0A3P4B494"/>
<dbReference type="Proteomes" id="UP000277294">
    <property type="component" value="Unassembled WGS sequence"/>
</dbReference>
<dbReference type="PANTHER" id="PTHR30160:SF1">
    <property type="entry name" value="LIPOPOLYSACCHARIDE 1,2-N-ACETYLGLUCOSAMINETRANSFERASE-RELATED"/>
    <property type="match status" value="1"/>
</dbReference>
<dbReference type="EMBL" id="UWPJ01000017">
    <property type="protein sequence ID" value="VCU69975.1"/>
    <property type="molecule type" value="Genomic_DNA"/>
</dbReference>
<dbReference type="EC" id="2.-.-.-" evidence="4"/>
<evidence type="ECO:0000256" key="1">
    <source>
        <dbReference type="ARBA" id="ARBA00022676"/>
    </source>
</evidence>
<feature type="region of interest" description="Disordered" evidence="3">
    <location>
        <begin position="368"/>
        <end position="389"/>
    </location>
</feature>
<dbReference type="InterPro" id="IPR051199">
    <property type="entry name" value="LPS_LOS_Heptosyltrfase"/>
</dbReference>
<proteinExistence type="predicted"/>
<gene>
    <name evidence="4" type="primary">rfaQ_2</name>
    <name evidence="4" type="ORF">PIGHUM_02042</name>
</gene>